<organism evidence="1 2">
    <name type="scientific">Hepatospora eriocheir</name>
    <dbReference type="NCBI Taxonomy" id="1081669"/>
    <lineage>
        <taxon>Eukaryota</taxon>
        <taxon>Fungi</taxon>
        <taxon>Fungi incertae sedis</taxon>
        <taxon>Microsporidia</taxon>
        <taxon>Hepatosporidae</taxon>
        <taxon>Hepatospora</taxon>
    </lineage>
</organism>
<gene>
    <name evidence="1" type="primary">PH2AB</name>
    <name evidence="1" type="ORF">A0H76_1924</name>
</gene>
<evidence type="ECO:0000313" key="2">
    <source>
        <dbReference type="Proteomes" id="UP000192501"/>
    </source>
</evidence>
<evidence type="ECO:0000313" key="1">
    <source>
        <dbReference type="EMBL" id="ORE00218.1"/>
    </source>
</evidence>
<sequence length="333" mass="38810">MFKVDKLDINLVSNVESIIYKDNIVIGNSIGNLLFVDDNLRVETHKCFRRNFDYLESEDIRETVLAVEKLNKNCGSMKYNKYFVANERIIKLLDYKDKYYNEVFTKTCHNYIINSLSINQSNEYLLSSDMLSVLLWRVDRKEYFKLIDIKSNIKEGDISVINYSQFSPFNENIFGYCFSDGRIKFNDINLSPKSDVIFNHKISEGTYKSVCGFVFLNEYQVALRSISNIEVFDMRNINNKINLELFKNEIDSDLSYEKFKITENNGILCAGMMNGKLFYYNLSNQESGFIKLESDNQSKKVLQNTNQLVKNVISYKNGVIGVVDNKLYKIETE</sequence>
<dbReference type="VEuPathDB" id="MicrosporidiaDB:HERIO_664"/>
<dbReference type="SUPFAM" id="SSF50978">
    <property type="entry name" value="WD40 repeat-like"/>
    <property type="match status" value="1"/>
</dbReference>
<dbReference type="Gene3D" id="2.130.10.10">
    <property type="entry name" value="YVTN repeat-like/Quinoprotein amine dehydrogenase"/>
    <property type="match status" value="1"/>
</dbReference>
<reference evidence="1 2" key="1">
    <citation type="journal article" date="2017" name="Environ. Microbiol.">
        <title>Decay of the glycolytic pathway and adaptation to intranuclear parasitism within Enterocytozoonidae microsporidia.</title>
        <authorList>
            <person name="Wiredu Boakye D."/>
            <person name="Jaroenlak P."/>
            <person name="Prachumwat A."/>
            <person name="Williams T.A."/>
            <person name="Bateman K.S."/>
            <person name="Itsathitphaisarn O."/>
            <person name="Sritunyalucksana K."/>
            <person name="Paszkiewicz K.H."/>
            <person name="Moore K.A."/>
            <person name="Stentiford G.D."/>
            <person name="Williams B.A."/>
        </authorList>
    </citation>
    <scope>NUCLEOTIDE SEQUENCE [LARGE SCALE GENOMIC DNA]</scope>
    <source>
        <strain evidence="2">canceri</strain>
    </source>
</reference>
<dbReference type="Proteomes" id="UP000192501">
    <property type="component" value="Unassembled WGS sequence"/>
</dbReference>
<dbReference type="AlphaFoldDB" id="A0A1X0QKD2"/>
<proteinExistence type="predicted"/>
<comment type="caution">
    <text evidence="1">The sequence shown here is derived from an EMBL/GenBank/DDBJ whole genome shotgun (WGS) entry which is preliminary data.</text>
</comment>
<accession>A0A1X0QKD2</accession>
<protein>
    <submittedName>
        <fullName evidence="1">PH2AB</fullName>
    </submittedName>
</protein>
<name>A0A1X0QKD2_9MICR</name>
<dbReference type="VEuPathDB" id="MicrosporidiaDB:A0H76_1924"/>
<dbReference type="InterPro" id="IPR015943">
    <property type="entry name" value="WD40/YVTN_repeat-like_dom_sf"/>
</dbReference>
<dbReference type="VEuPathDB" id="MicrosporidiaDB:HERIO_663"/>
<dbReference type="EMBL" id="LTAI01000048">
    <property type="protein sequence ID" value="ORE00218.1"/>
    <property type="molecule type" value="Genomic_DNA"/>
</dbReference>
<dbReference type="InterPro" id="IPR036322">
    <property type="entry name" value="WD40_repeat_dom_sf"/>
</dbReference>